<dbReference type="InterPro" id="IPR039374">
    <property type="entry name" value="SIP_fam"/>
</dbReference>
<dbReference type="SUPFAM" id="SSF63380">
    <property type="entry name" value="Riboflavin synthase domain-like"/>
    <property type="match status" value="1"/>
</dbReference>
<dbReference type="EMBL" id="PVTL01000004">
    <property type="protein sequence ID" value="PRY68311.1"/>
    <property type="molecule type" value="Genomic_DNA"/>
</dbReference>
<dbReference type="InterPro" id="IPR017927">
    <property type="entry name" value="FAD-bd_FR_type"/>
</dbReference>
<dbReference type="OrthoDB" id="3291337at2"/>
<dbReference type="AlphaFoldDB" id="A0A2T0VDR1"/>
<evidence type="ECO:0000313" key="3">
    <source>
        <dbReference type="Proteomes" id="UP000237983"/>
    </source>
</evidence>
<dbReference type="PROSITE" id="PS51384">
    <property type="entry name" value="FAD_FR"/>
    <property type="match status" value="1"/>
</dbReference>
<dbReference type="InterPro" id="IPR007037">
    <property type="entry name" value="SIP_rossman_dom"/>
</dbReference>
<dbReference type="Pfam" id="PF08021">
    <property type="entry name" value="FAD_binding_9"/>
    <property type="match status" value="1"/>
</dbReference>
<dbReference type="Gene3D" id="2.40.30.10">
    <property type="entry name" value="Translation factors"/>
    <property type="match status" value="1"/>
</dbReference>
<dbReference type="CDD" id="cd06193">
    <property type="entry name" value="siderophore_interacting"/>
    <property type="match status" value="1"/>
</dbReference>
<dbReference type="PANTHER" id="PTHR30157">
    <property type="entry name" value="FERRIC REDUCTASE, NADPH-DEPENDENT"/>
    <property type="match status" value="1"/>
</dbReference>
<accession>A0A2T0VDR1</accession>
<reference evidence="2 3" key="1">
    <citation type="submission" date="2018-03" db="EMBL/GenBank/DDBJ databases">
        <title>Genomic Encyclopedia of Type Strains, Phase III (KMG-III): the genomes of soil and plant-associated and newly described type strains.</title>
        <authorList>
            <person name="Whitman W."/>
        </authorList>
    </citation>
    <scope>NUCLEOTIDE SEQUENCE [LARGE SCALE GENOMIC DNA]</scope>
    <source>
        <strain evidence="2 3">CGMCC 1.12484</strain>
    </source>
</reference>
<evidence type="ECO:0000259" key="1">
    <source>
        <dbReference type="PROSITE" id="PS51384"/>
    </source>
</evidence>
<proteinExistence type="predicted"/>
<dbReference type="RefSeq" id="WP_106211683.1">
    <property type="nucleotide sequence ID" value="NZ_PVTL01000004.1"/>
</dbReference>
<dbReference type="Gene3D" id="3.40.50.80">
    <property type="entry name" value="Nucleotide-binding domain of ferredoxin-NADP reductase (FNR) module"/>
    <property type="match status" value="1"/>
</dbReference>
<dbReference type="Pfam" id="PF04954">
    <property type="entry name" value="SIP"/>
    <property type="match status" value="1"/>
</dbReference>
<comment type="caution">
    <text evidence="2">The sequence shown here is derived from an EMBL/GenBank/DDBJ whole genome shotgun (WGS) entry which is preliminary data.</text>
</comment>
<gene>
    <name evidence="2" type="ORF">B0I08_10413</name>
</gene>
<dbReference type="Proteomes" id="UP000237983">
    <property type="component" value="Unassembled WGS sequence"/>
</dbReference>
<keyword evidence="3" id="KW-1185">Reference proteome</keyword>
<protein>
    <submittedName>
        <fullName evidence="2">NADPH-dependent ferric siderophore reductase</fullName>
    </submittedName>
</protein>
<dbReference type="InterPro" id="IPR013113">
    <property type="entry name" value="SIP_FAD-bd"/>
</dbReference>
<evidence type="ECO:0000313" key="2">
    <source>
        <dbReference type="EMBL" id="PRY68311.1"/>
    </source>
</evidence>
<name>A0A2T0VDR1_9MICO</name>
<organism evidence="2 3">
    <name type="scientific">Glaciihabitans tibetensis</name>
    <dbReference type="NCBI Taxonomy" id="1266600"/>
    <lineage>
        <taxon>Bacteria</taxon>
        <taxon>Bacillati</taxon>
        <taxon>Actinomycetota</taxon>
        <taxon>Actinomycetes</taxon>
        <taxon>Micrococcales</taxon>
        <taxon>Microbacteriaceae</taxon>
        <taxon>Glaciihabitans</taxon>
    </lineage>
</organism>
<sequence>MAQALASDKAVRPTDVRVQRLWVVRTERLSSSFVRVTIGSNEADFEFASVGYDQWLRLFLPVDATAPLALPHGDCEGWYSRLLAMPDHTRPLVRNYTVRDARQSELGWEIDIDFVVHRSATTGLIEGVGANWALNAQPGSPLGMLDQGRIFAPEDATGSVVIVADESGLPGVEGILRSLAPGANATLLLEVPHGDDVRALSSNATIDVEWIIRSDSPTHAHALAGTAALERLDALTLDPTGYVYAVGEASFVLAARKRAQHAGLPKGAIDFCAYWRPERRSLRRRAA</sequence>
<dbReference type="InterPro" id="IPR039261">
    <property type="entry name" value="FNR_nucleotide-bd"/>
</dbReference>
<dbReference type="GO" id="GO:0016491">
    <property type="term" value="F:oxidoreductase activity"/>
    <property type="evidence" value="ECO:0007669"/>
    <property type="project" value="InterPro"/>
</dbReference>
<dbReference type="PANTHER" id="PTHR30157:SF0">
    <property type="entry name" value="NADPH-DEPENDENT FERRIC-CHELATE REDUCTASE"/>
    <property type="match status" value="1"/>
</dbReference>
<dbReference type="InterPro" id="IPR017938">
    <property type="entry name" value="Riboflavin_synthase-like_b-brl"/>
</dbReference>
<feature type="domain" description="FAD-binding FR-type" evidence="1">
    <location>
        <begin position="16"/>
        <end position="154"/>
    </location>
</feature>